<feature type="compositionally biased region" description="Polar residues" evidence="1">
    <location>
        <begin position="1"/>
        <end position="10"/>
    </location>
</feature>
<name>A0AAV7QKY1_PLEWA</name>
<proteinExistence type="predicted"/>
<organism evidence="2 3">
    <name type="scientific">Pleurodeles waltl</name>
    <name type="common">Iberian ribbed newt</name>
    <dbReference type="NCBI Taxonomy" id="8319"/>
    <lineage>
        <taxon>Eukaryota</taxon>
        <taxon>Metazoa</taxon>
        <taxon>Chordata</taxon>
        <taxon>Craniata</taxon>
        <taxon>Vertebrata</taxon>
        <taxon>Euteleostomi</taxon>
        <taxon>Amphibia</taxon>
        <taxon>Batrachia</taxon>
        <taxon>Caudata</taxon>
        <taxon>Salamandroidea</taxon>
        <taxon>Salamandridae</taxon>
        <taxon>Pleurodelinae</taxon>
        <taxon>Pleurodeles</taxon>
    </lineage>
</organism>
<protein>
    <submittedName>
        <fullName evidence="2">Uncharacterized protein</fullName>
    </submittedName>
</protein>
<dbReference type="EMBL" id="JANPWB010000010">
    <property type="protein sequence ID" value="KAJ1138980.1"/>
    <property type="molecule type" value="Genomic_DNA"/>
</dbReference>
<dbReference type="Proteomes" id="UP001066276">
    <property type="component" value="Chromosome 6"/>
</dbReference>
<dbReference type="AlphaFoldDB" id="A0AAV7QKY1"/>
<sequence>CFPLSRSASQLPKVHPHPNSNPPLPGGDTEYRARKSVSFGGTTVINKEEVLRSSWFPRAYDPSGDISVGLHGLLHFHCPERQ</sequence>
<evidence type="ECO:0000313" key="2">
    <source>
        <dbReference type="EMBL" id="KAJ1138980.1"/>
    </source>
</evidence>
<evidence type="ECO:0000313" key="3">
    <source>
        <dbReference type="Proteomes" id="UP001066276"/>
    </source>
</evidence>
<feature type="region of interest" description="Disordered" evidence="1">
    <location>
        <begin position="1"/>
        <end position="32"/>
    </location>
</feature>
<accession>A0AAV7QKY1</accession>
<gene>
    <name evidence="2" type="ORF">NDU88_005359</name>
</gene>
<feature type="non-terminal residue" evidence="2">
    <location>
        <position position="82"/>
    </location>
</feature>
<reference evidence="2" key="1">
    <citation type="journal article" date="2022" name="bioRxiv">
        <title>Sequencing and chromosome-scale assembly of the giantPleurodeles waltlgenome.</title>
        <authorList>
            <person name="Brown T."/>
            <person name="Elewa A."/>
            <person name="Iarovenko S."/>
            <person name="Subramanian E."/>
            <person name="Araus A.J."/>
            <person name="Petzold A."/>
            <person name="Susuki M."/>
            <person name="Suzuki K.-i.T."/>
            <person name="Hayashi T."/>
            <person name="Toyoda A."/>
            <person name="Oliveira C."/>
            <person name="Osipova E."/>
            <person name="Leigh N.D."/>
            <person name="Simon A."/>
            <person name="Yun M.H."/>
        </authorList>
    </citation>
    <scope>NUCLEOTIDE SEQUENCE</scope>
    <source>
        <strain evidence="2">20211129_DDA</strain>
        <tissue evidence="2">Liver</tissue>
    </source>
</reference>
<evidence type="ECO:0000256" key="1">
    <source>
        <dbReference type="SAM" id="MobiDB-lite"/>
    </source>
</evidence>
<comment type="caution">
    <text evidence="2">The sequence shown here is derived from an EMBL/GenBank/DDBJ whole genome shotgun (WGS) entry which is preliminary data.</text>
</comment>
<keyword evidence="3" id="KW-1185">Reference proteome</keyword>
<feature type="non-terminal residue" evidence="2">
    <location>
        <position position="1"/>
    </location>
</feature>